<gene>
    <name evidence="1" type="ORF">I573_00386</name>
</gene>
<dbReference type="STRING" id="1140003.OMY_00391"/>
<dbReference type="eggNOG" id="ENOG50306C8">
    <property type="taxonomic scope" value="Bacteria"/>
</dbReference>
<evidence type="ECO:0000313" key="2">
    <source>
        <dbReference type="Proteomes" id="UP000015961"/>
    </source>
</evidence>
<protein>
    <submittedName>
        <fullName evidence="1">Uncharacterized protein</fullName>
    </submittedName>
</protein>
<keyword evidence="2" id="KW-1185">Reference proteome</keyword>
<name>S0LAS0_9ENTE</name>
<dbReference type="EMBL" id="ASWO01000001">
    <property type="protein sequence ID" value="EOT87330.1"/>
    <property type="molecule type" value="Genomic_DNA"/>
</dbReference>
<dbReference type="PATRIC" id="fig|1140003.3.peg.386"/>
<sequence>MFGKTPKELIVKDFSNIYNKSHAVSELVTTRRFNEQLALLTTAEIYAIAEKAYVRCDVFPELQTQEISDFVNAFDTFYFELKQVLFHDNDDFASLKNRVRQMREAFEIVNDSFNLL</sequence>
<accession>S0LAS0</accession>
<dbReference type="AlphaFoldDB" id="S0LAS0"/>
<dbReference type="RefSeq" id="WP_016184882.1">
    <property type="nucleotide sequence ID" value="NZ_ASWO01000001.1"/>
</dbReference>
<proteinExistence type="predicted"/>
<reference evidence="1 2" key="1">
    <citation type="submission" date="2013-03" db="EMBL/GenBank/DDBJ databases">
        <title>The Genome Sequence of Enterococcus sulfureus ATCC_49903 (PacBio/Illumina hybrid assembly).</title>
        <authorList>
            <consortium name="The Broad Institute Genomics Platform"/>
            <consortium name="The Broad Institute Genome Sequencing Center for Infectious Disease"/>
            <person name="Earl A."/>
            <person name="Russ C."/>
            <person name="Gilmore M."/>
            <person name="Surin D."/>
            <person name="Walker B."/>
            <person name="Young S."/>
            <person name="Zeng Q."/>
            <person name="Gargeya S."/>
            <person name="Fitzgerald M."/>
            <person name="Haas B."/>
            <person name="Abouelleil A."/>
            <person name="Allen A.W."/>
            <person name="Alvarado L."/>
            <person name="Arachchi H.M."/>
            <person name="Berlin A.M."/>
            <person name="Chapman S.B."/>
            <person name="Gainer-Dewar J."/>
            <person name="Goldberg J."/>
            <person name="Griggs A."/>
            <person name="Gujja S."/>
            <person name="Hansen M."/>
            <person name="Howarth C."/>
            <person name="Imamovic A."/>
            <person name="Ireland A."/>
            <person name="Larimer J."/>
            <person name="McCowan C."/>
            <person name="Murphy C."/>
            <person name="Pearson M."/>
            <person name="Poon T.W."/>
            <person name="Priest M."/>
            <person name="Roberts A."/>
            <person name="Saif S."/>
            <person name="Shea T."/>
            <person name="Sisk P."/>
            <person name="Sykes S."/>
            <person name="Wortman J."/>
            <person name="Nusbaum C."/>
            <person name="Birren B."/>
        </authorList>
    </citation>
    <scope>NUCLEOTIDE SEQUENCE [LARGE SCALE GENOMIC DNA]</scope>
    <source>
        <strain evidence="1 2">ATCC 49903</strain>
    </source>
</reference>
<dbReference type="OrthoDB" id="2190193at2"/>
<organism evidence="1 2">
    <name type="scientific">Enterococcus sulfureus ATCC 49903</name>
    <dbReference type="NCBI Taxonomy" id="1140003"/>
    <lineage>
        <taxon>Bacteria</taxon>
        <taxon>Bacillati</taxon>
        <taxon>Bacillota</taxon>
        <taxon>Bacilli</taxon>
        <taxon>Lactobacillales</taxon>
        <taxon>Enterococcaceae</taxon>
        <taxon>Enterococcus</taxon>
    </lineage>
</organism>
<evidence type="ECO:0000313" key="1">
    <source>
        <dbReference type="EMBL" id="EOT87330.1"/>
    </source>
</evidence>
<comment type="caution">
    <text evidence="1">The sequence shown here is derived from an EMBL/GenBank/DDBJ whole genome shotgun (WGS) entry which is preliminary data.</text>
</comment>
<dbReference type="Proteomes" id="UP000015961">
    <property type="component" value="Unassembled WGS sequence"/>
</dbReference>